<dbReference type="Proteomes" id="UP000602076">
    <property type="component" value="Unassembled WGS sequence"/>
</dbReference>
<evidence type="ECO:0000313" key="2">
    <source>
        <dbReference type="Proteomes" id="UP000602076"/>
    </source>
</evidence>
<reference evidence="1" key="1">
    <citation type="submission" date="2020-09" db="EMBL/GenBank/DDBJ databases">
        <title>Bacillus faecalis sp. nov., a moderately halophilic bacterium isolated from cow faeces.</title>
        <authorList>
            <person name="Jiang L."/>
            <person name="Lee J."/>
        </authorList>
    </citation>
    <scope>NUCLEOTIDE SEQUENCE</scope>
    <source>
        <strain evidence="1">AGMB 02131</strain>
    </source>
</reference>
<keyword evidence="2" id="KW-1185">Reference proteome</keyword>
<accession>A0A927CWF6</accession>
<proteinExistence type="predicted"/>
<dbReference type="NCBIfam" id="TIGR04032">
    <property type="entry name" value="toxin_SdpC"/>
    <property type="match status" value="1"/>
</dbReference>
<sequence length="206" mass="22226">MLKSKFLPILLIAILVLSTGFSSPFGVSAAKKSKSKEYTGEELFLAVVMGQGQLAKEKYKHLWTKDQFKTNNSKEAVALGQDIVSEIKDMEPEYFSELQTAVYNANYVETNNILTDGEDLFIKALENIGDDVVVTNKGQVDPNASLAVVFAVYAAVVFTVGAAITHAGAVTFYLTAAAAGPGLKSIDSTSYEQEEVVKEIVDATLN</sequence>
<dbReference type="EMBL" id="JACXSI010000023">
    <property type="protein sequence ID" value="MBD3108811.1"/>
    <property type="molecule type" value="Genomic_DNA"/>
</dbReference>
<dbReference type="Pfam" id="PF26137">
    <property type="entry name" value="Toxin_SdpC"/>
    <property type="match status" value="1"/>
</dbReference>
<comment type="caution">
    <text evidence="1">The sequence shown here is derived from an EMBL/GenBank/DDBJ whole genome shotgun (WGS) entry which is preliminary data.</text>
</comment>
<dbReference type="InterPro" id="IPR023888">
    <property type="entry name" value="SdpC-like"/>
</dbReference>
<name>A0A927CWF6_9BACI</name>
<evidence type="ECO:0000313" key="1">
    <source>
        <dbReference type="EMBL" id="MBD3108811.1"/>
    </source>
</evidence>
<protein>
    <submittedName>
        <fullName evidence="1">Sporulation delaying protein family toxin</fullName>
    </submittedName>
</protein>
<dbReference type="RefSeq" id="WP_190998339.1">
    <property type="nucleotide sequence ID" value="NZ_JACXSI010000023.1"/>
</dbReference>
<gene>
    <name evidence="1" type="ORF">IEO70_10570</name>
</gene>
<organism evidence="1 2">
    <name type="scientific">Peribacillus faecalis</name>
    <dbReference type="NCBI Taxonomy" id="2772559"/>
    <lineage>
        <taxon>Bacteria</taxon>
        <taxon>Bacillati</taxon>
        <taxon>Bacillota</taxon>
        <taxon>Bacilli</taxon>
        <taxon>Bacillales</taxon>
        <taxon>Bacillaceae</taxon>
        <taxon>Peribacillus</taxon>
    </lineage>
</organism>
<dbReference type="AlphaFoldDB" id="A0A927CWF6"/>